<protein>
    <submittedName>
        <fullName evidence="1">Uncharacterized protein</fullName>
    </submittedName>
</protein>
<dbReference type="Proteomes" id="UP000094444">
    <property type="component" value="Unassembled WGS sequence"/>
</dbReference>
<evidence type="ECO:0000313" key="1">
    <source>
        <dbReference type="EMBL" id="POS80679.1"/>
    </source>
</evidence>
<proteinExistence type="predicted"/>
<name>A0A2P5IDW6_DIAHE</name>
<dbReference type="AlphaFoldDB" id="A0A2P5IDW6"/>
<accession>A0A2P5IDW6</accession>
<dbReference type="EMBL" id="MAVT02000037">
    <property type="protein sequence ID" value="POS80679.1"/>
    <property type="molecule type" value="Genomic_DNA"/>
</dbReference>
<dbReference type="InParanoid" id="A0A2P5IDW6"/>
<organism evidence="1 2">
    <name type="scientific">Diaporthe helianthi</name>
    <dbReference type="NCBI Taxonomy" id="158607"/>
    <lineage>
        <taxon>Eukaryota</taxon>
        <taxon>Fungi</taxon>
        <taxon>Dikarya</taxon>
        <taxon>Ascomycota</taxon>
        <taxon>Pezizomycotina</taxon>
        <taxon>Sordariomycetes</taxon>
        <taxon>Sordariomycetidae</taxon>
        <taxon>Diaporthales</taxon>
        <taxon>Diaporthaceae</taxon>
        <taxon>Diaporthe</taxon>
    </lineage>
</organism>
<keyword evidence="2" id="KW-1185">Reference proteome</keyword>
<evidence type="ECO:0000313" key="2">
    <source>
        <dbReference type="Proteomes" id="UP000094444"/>
    </source>
</evidence>
<gene>
    <name evidence="1" type="ORF">DHEL01_v200926</name>
</gene>
<sequence length="98" mass="10370">MEGRPRVLCKEVPEVGTAGRLAGLDRQVSVSQTEQRQAAGGAMVGPDQLHELSGSIDGGPAVINIVTVWPNHGLLHKFERPVEDPGLPPACAQSRPPM</sequence>
<comment type="caution">
    <text evidence="1">The sequence shown here is derived from an EMBL/GenBank/DDBJ whole genome shotgun (WGS) entry which is preliminary data.</text>
</comment>
<reference evidence="1" key="1">
    <citation type="submission" date="2017-09" db="EMBL/GenBank/DDBJ databases">
        <title>Polyketide synthases of a Diaporthe helianthi virulent isolate.</title>
        <authorList>
            <person name="Baroncelli R."/>
        </authorList>
    </citation>
    <scope>NUCLEOTIDE SEQUENCE [LARGE SCALE GENOMIC DNA]</scope>
    <source>
        <strain evidence="1">7/96</strain>
    </source>
</reference>